<dbReference type="STRING" id="315423.SAMN04488020_11915"/>
<feature type="transmembrane region" description="Helical" evidence="6">
    <location>
        <begin position="87"/>
        <end position="106"/>
    </location>
</feature>
<feature type="transmembrane region" description="Helical" evidence="6">
    <location>
        <begin position="249"/>
        <end position="271"/>
    </location>
</feature>
<reference evidence="7 8" key="1">
    <citation type="submission" date="2017-03" db="EMBL/GenBank/DDBJ databases">
        <authorList>
            <person name="Afonso C.L."/>
            <person name="Miller P.J."/>
            <person name="Scott M.A."/>
            <person name="Spackman E."/>
            <person name="Goraichik I."/>
            <person name="Dimitrov K.M."/>
            <person name="Suarez D.L."/>
            <person name="Swayne D.E."/>
        </authorList>
    </citation>
    <scope>NUCLEOTIDE SEQUENCE [LARGE SCALE GENOMIC DNA]</scope>
    <source>
        <strain evidence="7 8">CECT 7066</strain>
    </source>
</reference>
<dbReference type="InterPro" id="IPR001851">
    <property type="entry name" value="ABC_transp_permease"/>
</dbReference>
<dbReference type="Pfam" id="PF02653">
    <property type="entry name" value="BPD_transp_2"/>
    <property type="match status" value="1"/>
</dbReference>
<dbReference type="RefSeq" id="WP_085855555.1">
    <property type="nucleotide sequence ID" value="NZ_FOPF01000019.1"/>
</dbReference>
<evidence type="ECO:0000256" key="5">
    <source>
        <dbReference type="ARBA" id="ARBA00023136"/>
    </source>
</evidence>
<accession>A0A1Y5TT43</accession>
<keyword evidence="8" id="KW-1185">Reference proteome</keyword>
<evidence type="ECO:0000256" key="2">
    <source>
        <dbReference type="ARBA" id="ARBA00022475"/>
    </source>
</evidence>
<dbReference type="PANTHER" id="PTHR30482:SF17">
    <property type="entry name" value="ABC TRANSPORTER ATP-BINDING PROTEIN"/>
    <property type="match status" value="1"/>
</dbReference>
<feature type="transmembrane region" description="Helical" evidence="6">
    <location>
        <begin position="111"/>
        <end position="128"/>
    </location>
</feature>
<dbReference type="CDD" id="cd06581">
    <property type="entry name" value="TM_PBP1_LivM_like"/>
    <property type="match status" value="1"/>
</dbReference>
<feature type="transmembrane region" description="Helical" evidence="6">
    <location>
        <begin position="148"/>
        <end position="175"/>
    </location>
</feature>
<gene>
    <name evidence="7" type="ORF">PAM7066_03605</name>
</gene>
<evidence type="ECO:0000313" key="8">
    <source>
        <dbReference type="Proteomes" id="UP000193870"/>
    </source>
</evidence>
<dbReference type="InterPro" id="IPR043428">
    <property type="entry name" value="LivM-like"/>
</dbReference>
<evidence type="ECO:0000256" key="6">
    <source>
        <dbReference type="SAM" id="Phobius"/>
    </source>
</evidence>
<keyword evidence="2" id="KW-1003">Cell membrane</keyword>
<evidence type="ECO:0000256" key="4">
    <source>
        <dbReference type="ARBA" id="ARBA00022989"/>
    </source>
</evidence>
<feature type="transmembrane region" description="Helical" evidence="6">
    <location>
        <begin position="32"/>
        <end position="55"/>
    </location>
</feature>
<dbReference type="OrthoDB" id="9814461at2"/>
<evidence type="ECO:0000256" key="1">
    <source>
        <dbReference type="ARBA" id="ARBA00004651"/>
    </source>
</evidence>
<dbReference type="GO" id="GO:0005886">
    <property type="term" value="C:plasma membrane"/>
    <property type="evidence" value="ECO:0007669"/>
    <property type="project" value="UniProtKB-SubCell"/>
</dbReference>
<evidence type="ECO:0000256" key="3">
    <source>
        <dbReference type="ARBA" id="ARBA00022692"/>
    </source>
</evidence>
<dbReference type="GO" id="GO:0015658">
    <property type="term" value="F:branched-chain amino acid transmembrane transporter activity"/>
    <property type="evidence" value="ECO:0007669"/>
    <property type="project" value="InterPro"/>
</dbReference>
<feature type="transmembrane region" description="Helical" evidence="6">
    <location>
        <begin position="283"/>
        <end position="300"/>
    </location>
</feature>
<dbReference type="AlphaFoldDB" id="A0A1Y5TT43"/>
<evidence type="ECO:0000313" key="7">
    <source>
        <dbReference type="EMBL" id="SLN70859.1"/>
    </source>
</evidence>
<keyword evidence="4 6" id="KW-1133">Transmembrane helix</keyword>
<dbReference type="EMBL" id="FWFV01000018">
    <property type="protein sequence ID" value="SLN70859.1"/>
    <property type="molecule type" value="Genomic_DNA"/>
</dbReference>
<keyword evidence="5 6" id="KW-0472">Membrane</keyword>
<keyword evidence="3 6" id="KW-0812">Transmembrane</keyword>
<name>A0A1Y5TT43_9RHOB</name>
<organism evidence="7 8">
    <name type="scientific">Palleronia marisminoris</name>
    <dbReference type="NCBI Taxonomy" id="315423"/>
    <lineage>
        <taxon>Bacteria</taxon>
        <taxon>Pseudomonadati</taxon>
        <taxon>Pseudomonadota</taxon>
        <taxon>Alphaproteobacteria</taxon>
        <taxon>Rhodobacterales</taxon>
        <taxon>Roseobacteraceae</taxon>
        <taxon>Palleronia</taxon>
    </lineage>
</organism>
<proteinExistence type="predicted"/>
<sequence>MRLIIPLAVVALVLVYPFVVNSFWLVQIGGRTLGFGTIVLSLVFLTAYTGMLSLAQMTVAGIGGYATAYFTAPTGGVGVLLPWPLALVLALGLATLAGLLIGLVAVRTRGIYTLMITLAVAMAFYYLTLQNYDIFNGFTGFNNADPPVVLGLDLGAPLPFFYLSAILAALCYAGVRHVVRTPFGLALQALRDEPDRVRALGYNVPLLRVLAFGLAGFIAGIGGILNLWLNASISPGSVALNPVIDVLMAGVLGGIGHPAGAYVGAFVFTVVDNFAIDFIARERFNTLIGLIFLAIVLFSPDGLTGLVRRVSTRWARAGRRDKGATRKTKDIGK</sequence>
<dbReference type="PANTHER" id="PTHR30482">
    <property type="entry name" value="HIGH-AFFINITY BRANCHED-CHAIN AMINO ACID TRANSPORT SYSTEM PERMEASE"/>
    <property type="match status" value="1"/>
</dbReference>
<feature type="transmembrane region" description="Helical" evidence="6">
    <location>
        <begin position="206"/>
        <end position="229"/>
    </location>
</feature>
<comment type="subcellular location">
    <subcellularLocation>
        <location evidence="1">Cell membrane</location>
        <topology evidence="1">Multi-pass membrane protein</topology>
    </subcellularLocation>
</comment>
<dbReference type="Proteomes" id="UP000193870">
    <property type="component" value="Unassembled WGS sequence"/>
</dbReference>
<protein>
    <submittedName>
        <fullName evidence="7">Leucine/isoleucine/valine transporter permease subunit</fullName>
    </submittedName>
</protein>